<name>A0ABM9PE86_9FLAO</name>
<organism evidence="7 8">
    <name type="scientific">Tenacibaculum polynesiense</name>
    <dbReference type="NCBI Taxonomy" id="3137857"/>
    <lineage>
        <taxon>Bacteria</taxon>
        <taxon>Pseudomonadati</taxon>
        <taxon>Bacteroidota</taxon>
        <taxon>Flavobacteriia</taxon>
        <taxon>Flavobacteriales</taxon>
        <taxon>Flavobacteriaceae</taxon>
        <taxon>Tenacibaculum</taxon>
    </lineage>
</organism>
<feature type="chain" id="PRO_5045630814" evidence="5">
    <location>
        <begin position="20"/>
        <end position="734"/>
    </location>
</feature>
<reference evidence="7 8" key="1">
    <citation type="submission" date="2024-05" db="EMBL/GenBank/DDBJ databases">
        <authorList>
            <person name="Duchaud E."/>
        </authorList>
    </citation>
    <scope>NUCLEOTIDE SEQUENCE [LARGE SCALE GENOMIC DNA]</scope>
    <source>
        <strain evidence="7">Ena-SAMPLE-TAB-13-05-2024-13:56:06:370-140308</strain>
    </source>
</reference>
<evidence type="ECO:0000313" key="7">
    <source>
        <dbReference type="EMBL" id="CAL2103856.1"/>
    </source>
</evidence>
<proteinExistence type="predicted"/>
<dbReference type="InterPro" id="IPR043864">
    <property type="entry name" value="Omp85-like_dom"/>
</dbReference>
<dbReference type="Pfam" id="PF19143">
    <property type="entry name" value="Omp85_2"/>
    <property type="match status" value="1"/>
</dbReference>
<dbReference type="InterPro" id="IPR050301">
    <property type="entry name" value="NTE"/>
</dbReference>
<feature type="signal peptide" evidence="5">
    <location>
        <begin position="1"/>
        <end position="19"/>
    </location>
</feature>
<keyword evidence="5" id="KW-0732">Signal</keyword>
<dbReference type="RefSeq" id="WP_348718194.1">
    <property type="nucleotide sequence ID" value="NZ_CAXJIO010000014.1"/>
</dbReference>
<evidence type="ECO:0000256" key="5">
    <source>
        <dbReference type="SAM" id="SignalP"/>
    </source>
</evidence>
<feature type="active site" description="Nucleophile" evidence="4">
    <location>
        <position position="58"/>
    </location>
</feature>
<dbReference type="PANTHER" id="PTHR14226:SF29">
    <property type="entry name" value="NEUROPATHY TARGET ESTERASE SWS"/>
    <property type="match status" value="1"/>
</dbReference>
<feature type="active site" description="Proton acceptor" evidence="4">
    <location>
        <position position="202"/>
    </location>
</feature>
<dbReference type="CDD" id="cd07205">
    <property type="entry name" value="Pat_PNPLA6_PNPLA7_NTE1_like"/>
    <property type="match status" value="1"/>
</dbReference>
<dbReference type="Pfam" id="PF01734">
    <property type="entry name" value="Patatin"/>
    <property type="match status" value="1"/>
</dbReference>
<dbReference type="EMBL" id="CAXJIO010000014">
    <property type="protein sequence ID" value="CAL2103856.1"/>
    <property type="molecule type" value="Genomic_DNA"/>
</dbReference>
<feature type="short sequence motif" description="DGA/G" evidence="4">
    <location>
        <begin position="202"/>
        <end position="204"/>
    </location>
</feature>
<dbReference type="SUPFAM" id="SSF52151">
    <property type="entry name" value="FabD/lysophospholipase-like"/>
    <property type="match status" value="1"/>
</dbReference>
<dbReference type="PANTHER" id="PTHR14226">
    <property type="entry name" value="NEUROPATHY TARGET ESTERASE/SWISS CHEESE D.MELANOGASTER"/>
    <property type="match status" value="1"/>
</dbReference>
<keyword evidence="2 4" id="KW-0442">Lipid degradation</keyword>
<feature type="short sequence motif" description="GXGXXG" evidence="4">
    <location>
        <begin position="29"/>
        <end position="34"/>
    </location>
</feature>
<comment type="caution">
    <text evidence="7">The sequence shown here is derived from an EMBL/GenBank/DDBJ whole genome shotgun (WGS) entry which is preliminary data.</text>
</comment>
<evidence type="ECO:0000256" key="3">
    <source>
        <dbReference type="ARBA" id="ARBA00023098"/>
    </source>
</evidence>
<dbReference type="Proteomes" id="UP001497527">
    <property type="component" value="Unassembled WGS sequence"/>
</dbReference>
<evidence type="ECO:0000259" key="6">
    <source>
        <dbReference type="PROSITE" id="PS51635"/>
    </source>
</evidence>
<sequence>MKKLLLCLLFLPLFLFSQEQPKIGLVLSGGGAKGFAHIGVLQELEKAGVQVDYIGGTSMGSIVGGLYASGYSPNQIEKIVREIDFVSLLQDEIPRREKPFFTKEYGEKYAISLPIKKDGLGLPLGLSKGQNVLNFLTELLAPVDDINDFSKLPIPFYCVATNIETSEEVILEKGSLPLALRASAAFPSLLNPVDIDGKLLVDGGVVNNFPVDIMKKKGVDLIIGVNVQGQLLKREELSSIASLLMQIINFQMYKKSDEQVELLDIYMRPDILEYSVISFDKKDGIIREGVKSAKPYKAVFDSIAKLQKKKIKRPKLKLKPTNFLIDRIVINGNKNYTNNYVLGKLQLKEGDTSSYKMISKKIGTLTATNNFKRIDYHLEPSFKGKKLVVSLKEDEIERFVRLGLHYDLLYKSAVLLGYNHKKLLFQNDELLFDLGVGDRIRYNLEYFIDNGLAPSFGFSSRYNSFKNNFPFNEQVDNINAKYEDFTNKLFVQTTLDKKFALGFGVENKKIKVSTETILDPNGDEIIFDDSNYINSFIFLKLDTFDKKMFPTKGFHADIGFKWYMWSDRNDRLNEFHSSAQQPFQQFSQLQGSVSFATTFMDKLTFQYISDAGYTLGKKSSLIFDYRLGGYNQNLINNFVPFYGYDVSELTNQSFLRSEFNLRYEVFNKQYAMFIANYARVEEDVLKSGSLFKNTKSGYAVGYSLETFLGPIELKYSWSPDHNEKYWLLNLGFWF</sequence>
<gene>
    <name evidence="7" type="ORF">T190423A01A_50104</name>
</gene>
<dbReference type="InterPro" id="IPR002641">
    <property type="entry name" value="PNPLA_dom"/>
</dbReference>
<keyword evidence="1 4" id="KW-0378">Hydrolase</keyword>
<dbReference type="PROSITE" id="PS51635">
    <property type="entry name" value="PNPLA"/>
    <property type="match status" value="1"/>
</dbReference>
<keyword evidence="8" id="KW-1185">Reference proteome</keyword>
<accession>A0ABM9PE86</accession>
<keyword evidence="3 4" id="KW-0443">Lipid metabolism</keyword>
<protein>
    <submittedName>
        <fullName evidence="7">NTE family protein</fullName>
    </submittedName>
</protein>
<evidence type="ECO:0000256" key="4">
    <source>
        <dbReference type="PROSITE-ProRule" id="PRU01161"/>
    </source>
</evidence>
<evidence type="ECO:0000256" key="2">
    <source>
        <dbReference type="ARBA" id="ARBA00022963"/>
    </source>
</evidence>
<evidence type="ECO:0000256" key="1">
    <source>
        <dbReference type="ARBA" id="ARBA00022801"/>
    </source>
</evidence>
<feature type="domain" description="PNPLA" evidence="6">
    <location>
        <begin position="25"/>
        <end position="215"/>
    </location>
</feature>
<feature type="short sequence motif" description="GXSXG" evidence="4">
    <location>
        <begin position="56"/>
        <end position="60"/>
    </location>
</feature>
<dbReference type="Gene3D" id="3.10.20.310">
    <property type="entry name" value="membrane protein fhac"/>
    <property type="match status" value="1"/>
</dbReference>
<evidence type="ECO:0000313" key="8">
    <source>
        <dbReference type="Proteomes" id="UP001497527"/>
    </source>
</evidence>
<dbReference type="InterPro" id="IPR016035">
    <property type="entry name" value="Acyl_Trfase/lysoPLipase"/>
</dbReference>
<dbReference type="Gene3D" id="3.40.1090.10">
    <property type="entry name" value="Cytosolic phospholipase A2 catalytic domain"/>
    <property type="match status" value="2"/>
</dbReference>